<sequence length="446" mass="48066">MVLVQSSKLSIPPLLPHATSLLFEPNSLSLALLHSDSSISLFPSFSSSPLPLQPQILIPSPSSSSTFLLLQSHKNPNPTVVFLVAGPHKGGSQVLFRFYILQKSNLFSKAQVVCNQKGLCFDPKFGALVDVNHGVSVRIVGSTNFFVMYSVSSKKLCVFAVKLIGDGDGDVVKLMRCAVVECCVPVSTMSLSYGFLILGEDNGVRIFSLRQLVKGKAKIKNLKLNRNLDLNGKLDTKGIRLPNGVIGNDTRCRLASENDLTVASDGKNEKDCPSVKQRSLKCRQYSVEGGACFVAFQRKEAESLKSTIIKTISIQALSSKKFIILDSNGDLHILSVSIPIGGSNIASNMMQLHHSMSAQKMAVIPDVPSSKTFWISDGFYSVHVMNAPDTDAAVNNTDGDGNQEKLTDISVIGAIFTGEKIQDLVPLAANSILILGKGTLYSYAIS</sequence>
<name>A0AAV8SI08_9ROSI</name>
<dbReference type="AlphaFoldDB" id="A0AAV8SI08"/>
<dbReference type="Proteomes" id="UP001159364">
    <property type="component" value="Linkage Group LG11"/>
</dbReference>
<comment type="caution">
    <text evidence="1">The sequence shown here is derived from an EMBL/GenBank/DDBJ whole genome shotgun (WGS) entry which is preliminary data.</text>
</comment>
<keyword evidence="2" id="KW-1185">Reference proteome</keyword>
<proteinExistence type="predicted"/>
<gene>
    <name evidence="1" type="ORF">K2173_025871</name>
</gene>
<accession>A0AAV8SI08</accession>
<dbReference type="PANTHER" id="PTHR37383:SF1">
    <property type="entry name" value="OS01G0694200 PROTEIN"/>
    <property type="match status" value="1"/>
</dbReference>
<protein>
    <submittedName>
        <fullName evidence="1">Uncharacterized protein</fullName>
    </submittedName>
</protein>
<organism evidence="1 2">
    <name type="scientific">Erythroxylum novogranatense</name>
    <dbReference type="NCBI Taxonomy" id="1862640"/>
    <lineage>
        <taxon>Eukaryota</taxon>
        <taxon>Viridiplantae</taxon>
        <taxon>Streptophyta</taxon>
        <taxon>Embryophyta</taxon>
        <taxon>Tracheophyta</taxon>
        <taxon>Spermatophyta</taxon>
        <taxon>Magnoliopsida</taxon>
        <taxon>eudicotyledons</taxon>
        <taxon>Gunneridae</taxon>
        <taxon>Pentapetalae</taxon>
        <taxon>rosids</taxon>
        <taxon>fabids</taxon>
        <taxon>Malpighiales</taxon>
        <taxon>Erythroxylaceae</taxon>
        <taxon>Erythroxylum</taxon>
    </lineage>
</organism>
<reference evidence="1 2" key="1">
    <citation type="submission" date="2021-09" db="EMBL/GenBank/DDBJ databases">
        <title>Genomic insights and catalytic innovation underlie evolution of tropane alkaloids biosynthesis.</title>
        <authorList>
            <person name="Wang Y.-J."/>
            <person name="Tian T."/>
            <person name="Huang J.-P."/>
            <person name="Huang S.-X."/>
        </authorList>
    </citation>
    <scope>NUCLEOTIDE SEQUENCE [LARGE SCALE GENOMIC DNA]</scope>
    <source>
        <strain evidence="1">KIB-2018</strain>
        <tissue evidence="1">Leaf</tissue>
    </source>
</reference>
<evidence type="ECO:0000313" key="1">
    <source>
        <dbReference type="EMBL" id="KAJ8751703.1"/>
    </source>
</evidence>
<evidence type="ECO:0000313" key="2">
    <source>
        <dbReference type="Proteomes" id="UP001159364"/>
    </source>
</evidence>
<dbReference type="EMBL" id="JAIWQS010000011">
    <property type="protein sequence ID" value="KAJ8751703.1"/>
    <property type="molecule type" value="Genomic_DNA"/>
</dbReference>
<dbReference type="PANTHER" id="PTHR37383">
    <property type="entry name" value="OS01G0694200 PROTEIN"/>
    <property type="match status" value="1"/>
</dbReference>